<reference evidence="1" key="1">
    <citation type="journal article" date="2014" name="Front. Microbiol.">
        <title>High frequency of phylogenetically diverse reductive dehalogenase-homologous genes in deep subseafloor sedimentary metagenomes.</title>
        <authorList>
            <person name="Kawai M."/>
            <person name="Futagami T."/>
            <person name="Toyoda A."/>
            <person name="Takaki Y."/>
            <person name="Nishi S."/>
            <person name="Hori S."/>
            <person name="Arai W."/>
            <person name="Tsubouchi T."/>
            <person name="Morono Y."/>
            <person name="Uchiyama I."/>
            <person name="Ito T."/>
            <person name="Fujiyama A."/>
            <person name="Inagaki F."/>
            <person name="Takami H."/>
        </authorList>
    </citation>
    <scope>NUCLEOTIDE SEQUENCE</scope>
    <source>
        <strain evidence="1">Expedition CK06-06</strain>
    </source>
</reference>
<sequence length="33" mass="3958">LTYESLDYNFRMDELSAALGCSKMEGLRRFYDY</sequence>
<protein>
    <submittedName>
        <fullName evidence="1">Uncharacterized protein</fullName>
    </submittedName>
</protein>
<comment type="caution">
    <text evidence="1">The sequence shown here is derived from an EMBL/GenBank/DDBJ whole genome shotgun (WGS) entry which is preliminary data.</text>
</comment>
<proteinExistence type="predicted"/>
<accession>X1G1L2</accession>
<dbReference type="EMBL" id="BARU01018041">
    <property type="protein sequence ID" value="GAH51796.1"/>
    <property type="molecule type" value="Genomic_DNA"/>
</dbReference>
<dbReference type="InterPro" id="IPR000653">
    <property type="entry name" value="DegT/StrS_aminotransferase"/>
</dbReference>
<organism evidence="1">
    <name type="scientific">marine sediment metagenome</name>
    <dbReference type="NCBI Taxonomy" id="412755"/>
    <lineage>
        <taxon>unclassified sequences</taxon>
        <taxon>metagenomes</taxon>
        <taxon>ecological metagenomes</taxon>
    </lineage>
</organism>
<dbReference type="AlphaFoldDB" id="X1G1L2"/>
<evidence type="ECO:0000313" key="1">
    <source>
        <dbReference type="EMBL" id="GAH51796.1"/>
    </source>
</evidence>
<gene>
    <name evidence="1" type="ORF">S03H2_29859</name>
</gene>
<dbReference type="Pfam" id="PF01041">
    <property type="entry name" value="DegT_DnrJ_EryC1"/>
    <property type="match status" value="1"/>
</dbReference>
<name>X1G1L2_9ZZZZ</name>
<feature type="non-terminal residue" evidence="1">
    <location>
        <position position="1"/>
    </location>
</feature>